<evidence type="ECO:0000313" key="3">
    <source>
        <dbReference type="Proteomes" id="UP000648075"/>
    </source>
</evidence>
<dbReference type="AlphaFoldDB" id="A0A918P8T1"/>
<dbReference type="SUPFAM" id="SSF54637">
    <property type="entry name" value="Thioesterase/thiol ester dehydrase-isomerase"/>
    <property type="match status" value="1"/>
</dbReference>
<feature type="domain" description="MaoC-like" evidence="1">
    <location>
        <begin position="16"/>
        <end position="117"/>
    </location>
</feature>
<keyword evidence="3" id="KW-1185">Reference proteome</keyword>
<dbReference type="Pfam" id="PF01575">
    <property type="entry name" value="MaoC_dehydratas"/>
    <property type="match status" value="1"/>
</dbReference>
<protein>
    <recommendedName>
        <fullName evidence="1">MaoC-like domain-containing protein</fullName>
    </recommendedName>
</protein>
<dbReference type="InterPro" id="IPR052342">
    <property type="entry name" value="MCH/BMMD"/>
</dbReference>
<dbReference type="CDD" id="cd03454">
    <property type="entry name" value="YdeM"/>
    <property type="match status" value="1"/>
</dbReference>
<dbReference type="PANTHER" id="PTHR43664:SF1">
    <property type="entry name" value="BETA-METHYLMALYL-COA DEHYDRATASE"/>
    <property type="match status" value="1"/>
</dbReference>
<reference evidence="2" key="2">
    <citation type="submission" date="2020-09" db="EMBL/GenBank/DDBJ databases">
        <authorList>
            <person name="Sun Q."/>
            <person name="Kim S."/>
        </authorList>
    </citation>
    <scope>NUCLEOTIDE SEQUENCE</scope>
    <source>
        <strain evidence="2">KCTC 32255</strain>
    </source>
</reference>
<name>A0A918P8T1_9SPHN</name>
<dbReference type="InterPro" id="IPR002539">
    <property type="entry name" value="MaoC-like_dom"/>
</dbReference>
<dbReference type="Gene3D" id="3.10.129.10">
    <property type="entry name" value="Hotdog Thioesterase"/>
    <property type="match status" value="1"/>
</dbReference>
<dbReference type="Proteomes" id="UP000648075">
    <property type="component" value="Unassembled WGS sequence"/>
</dbReference>
<gene>
    <name evidence="2" type="ORF">GCM10011614_01410</name>
</gene>
<comment type="caution">
    <text evidence="2">The sequence shown here is derived from an EMBL/GenBank/DDBJ whole genome shotgun (WGS) entry which is preliminary data.</text>
</comment>
<proteinExistence type="predicted"/>
<dbReference type="EMBL" id="BMZA01000001">
    <property type="protein sequence ID" value="GGY90453.1"/>
    <property type="molecule type" value="Genomic_DNA"/>
</dbReference>
<evidence type="ECO:0000313" key="2">
    <source>
        <dbReference type="EMBL" id="GGY90453.1"/>
    </source>
</evidence>
<organism evidence="2 3">
    <name type="scientific">Novosphingobium colocasiae</name>
    <dbReference type="NCBI Taxonomy" id="1256513"/>
    <lineage>
        <taxon>Bacteria</taxon>
        <taxon>Pseudomonadati</taxon>
        <taxon>Pseudomonadota</taxon>
        <taxon>Alphaproteobacteria</taxon>
        <taxon>Sphingomonadales</taxon>
        <taxon>Sphingomonadaceae</taxon>
        <taxon>Novosphingobium</taxon>
    </lineage>
</organism>
<evidence type="ECO:0000259" key="1">
    <source>
        <dbReference type="Pfam" id="PF01575"/>
    </source>
</evidence>
<reference evidence="2" key="1">
    <citation type="journal article" date="2014" name="Int. J. Syst. Evol. Microbiol.">
        <title>Complete genome sequence of Corynebacterium casei LMG S-19264T (=DSM 44701T), isolated from a smear-ripened cheese.</title>
        <authorList>
            <consortium name="US DOE Joint Genome Institute (JGI-PGF)"/>
            <person name="Walter F."/>
            <person name="Albersmeier A."/>
            <person name="Kalinowski J."/>
            <person name="Ruckert C."/>
        </authorList>
    </citation>
    <scope>NUCLEOTIDE SEQUENCE</scope>
    <source>
        <strain evidence="2">KCTC 32255</strain>
    </source>
</reference>
<accession>A0A918P8T1</accession>
<sequence length="149" mass="16145">MTSAGDSKLTVGDTHRFGSHHVTRDEIIAFATLYDPQPFHLSEEAAAASPFGRLAASGWHTCAMMMGMLVREGPPVVDVERGGIGLGADGLRWMKPVYADDVLSCETTVVSKEPFAKLPGMSKVAFQIRVFNQHGEQVMETRLLGLSPD</sequence>
<dbReference type="PANTHER" id="PTHR43664">
    <property type="entry name" value="MONOAMINE OXIDASE-RELATED"/>
    <property type="match status" value="1"/>
</dbReference>
<dbReference type="InterPro" id="IPR029069">
    <property type="entry name" value="HotDog_dom_sf"/>
</dbReference>